<dbReference type="OrthoDB" id="9804819at2"/>
<gene>
    <name evidence="6" type="ORF">BRYFOR_07010</name>
</gene>
<dbReference type="RefSeq" id="WP_006861804.1">
    <property type="nucleotide sequence ID" value="NZ_ACCL02000008.1"/>
</dbReference>
<keyword evidence="7" id="KW-1185">Reference proteome</keyword>
<dbReference type="eggNOG" id="COG1131">
    <property type="taxonomic scope" value="Bacteria"/>
</dbReference>
<dbReference type="SMART" id="SM00382">
    <property type="entry name" value="AAA"/>
    <property type="match status" value="1"/>
</dbReference>
<evidence type="ECO:0000256" key="4">
    <source>
        <dbReference type="ARBA" id="ARBA00022840"/>
    </source>
</evidence>
<comment type="similarity">
    <text evidence="1">Belongs to the ABC transporter superfamily.</text>
</comment>
<evidence type="ECO:0000313" key="6">
    <source>
        <dbReference type="EMBL" id="EET60944.1"/>
    </source>
</evidence>
<comment type="caution">
    <text evidence="6">The sequence shown here is derived from an EMBL/GenBank/DDBJ whole genome shotgun (WGS) entry which is preliminary data.</text>
</comment>
<dbReference type="InterPro" id="IPR027417">
    <property type="entry name" value="P-loop_NTPase"/>
</dbReference>
<evidence type="ECO:0000256" key="1">
    <source>
        <dbReference type="ARBA" id="ARBA00005417"/>
    </source>
</evidence>
<dbReference type="PROSITE" id="PS00211">
    <property type="entry name" value="ABC_TRANSPORTER_1"/>
    <property type="match status" value="1"/>
</dbReference>
<evidence type="ECO:0000313" key="7">
    <source>
        <dbReference type="Proteomes" id="UP000005561"/>
    </source>
</evidence>
<proteinExistence type="inferred from homology"/>
<dbReference type="GO" id="GO:0016887">
    <property type="term" value="F:ATP hydrolysis activity"/>
    <property type="evidence" value="ECO:0007669"/>
    <property type="project" value="InterPro"/>
</dbReference>
<dbReference type="STRING" id="168384.SAMN05660368_00376"/>
<dbReference type="SUPFAM" id="SSF52540">
    <property type="entry name" value="P-loop containing nucleoside triphosphate hydrolases"/>
    <property type="match status" value="1"/>
</dbReference>
<keyword evidence="3" id="KW-0547">Nucleotide-binding</keyword>
<evidence type="ECO:0000259" key="5">
    <source>
        <dbReference type="PROSITE" id="PS50893"/>
    </source>
</evidence>
<dbReference type="Proteomes" id="UP000005561">
    <property type="component" value="Unassembled WGS sequence"/>
</dbReference>
<dbReference type="AlphaFoldDB" id="C6LEG1"/>
<sequence>MEYVQLTNVRKCFGEEEVLKRLDFSMEQGMVYGIVGNNGSGKTVLMKCICGFLPVTEGLVRVGGKYIGKEADFPESIGVIIETPGFLANLSGRRNLEILAGLKGKLGREDITEVLLRVGLDPGLKKPVSKYSLGMRQRLGIAQAIMEEPEFLILDEPFNGLDRHGVEEIRSLILEEKQKGKTILLASHNSEDIRILCDRVFEMDAGILREVDRKA</sequence>
<dbReference type="InterPro" id="IPR017871">
    <property type="entry name" value="ABC_transporter-like_CS"/>
</dbReference>
<reference evidence="6" key="1">
    <citation type="submission" date="2009-07" db="EMBL/GenBank/DDBJ databases">
        <authorList>
            <person name="Weinstock G."/>
            <person name="Sodergren E."/>
            <person name="Clifton S."/>
            <person name="Fulton L."/>
            <person name="Fulton B."/>
            <person name="Courtney L."/>
            <person name="Fronick C."/>
            <person name="Harrison M."/>
            <person name="Strong C."/>
            <person name="Farmer C."/>
            <person name="Delahaunty K."/>
            <person name="Markovic C."/>
            <person name="Hall O."/>
            <person name="Minx P."/>
            <person name="Tomlinson C."/>
            <person name="Mitreva M."/>
            <person name="Nelson J."/>
            <person name="Hou S."/>
            <person name="Wollam A."/>
            <person name="Pepin K.H."/>
            <person name="Johnson M."/>
            <person name="Bhonagiri V."/>
            <person name="Nash W.E."/>
            <person name="Warren W."/>
            <person name="Chinwalla A."/>
            <person name="Mardis E.R."/>
            <person name="Wilson R.K."/>
        </authorList>
    </citation>
    <scope>NUCLEOTIDE SEQUENCE [LARGE SCALE GENOMIC DNA]</scope>
    <source>
        <strain evidence="6">DSM 14469</strain>
    </source>
</reference>
<dbReference type="PANTHER" id="PTHR43335:SF4">
    <property type="entry name" value="ABC TRANSPORTER, ATP-BINDING PROTEIN"/>
    <property type="match status" value="1"/>
</dbReference>
<organism evidence="6 7">
    <name type="scientific">Marvinbryantia formatexigens DSM 14469</name>
    <dbReference type="NCBI Taxonomy" id="478749"/>
    <lineage>
        <taxon>Bacteria</taxon>
        <taxon>Bacillati</taxon>
        <taxon>Bacillota</taxon>
        <taxon>Clostridia</taxon>
        <taxon>Lachnospirales</taxon>
        <taxon>Lachnospiraceae</taxon>
        <taxon>Marvinbryantia</taxon>
    </lineage>
</organism>
<feature type="domain" description="ABC transporter" evidence="5">
    <location>
        <begin position="4"/>
        <end position="215"/>
    </location>
</feature>
<dbReference type="PROSITE" id="PS50893">
    <property type="entry name" value="ABC_TRANSPORTER_2"/>
    <property type="match status" value="1"/>
</dbReference>
<keyword evidence="2" id="KW-0813">Transport</keyword>
<protein>
    <submittedName>
        <fullName evidence="6">ABC transporter, ATP-binding protein</fullName>
    </submittedName>
</protein>
<dbReference type="InterPro" id="IPR003439">
    <property type="entry name" value="ABC_transporter-like_ATP-bd"/>
</dbReference>
<dbReference type="PANTHER" id="PTHR43335">
    <property type="entry name" value="ABC TRANSPORTER, ATP-BINDING PROTEIN"/>
    <property type="match status" value="1"/>
</dbReference>
<dbReference type="EMBL" id="ACCL02000008">
    <property type="protein sequence ID" value="EET60944.1"/>
    <property type="molecule type" value="Genomic_DNA"/>
</dbReference>
<name>C6LEG1_9FIRM</name>
<accession>C6LEG1</accession>
<dbReference type="InterPro" id="IPR003593">
    <property type="entry name" value="AAA+_ATPase"/>
</dbReference>
<dbReference type="GO" id="GO:0005524">
    <property type="term" value="F:ATP binding"/>
    <property type="evidence" value="ECO:0007669"/>
    <property type="project" value="UniProtKB-KW"/>
</dbReference>
<dbReference type="Pfam" id="PF00005">
    <property type="entry name" value="ABC_tran"/>
    <property type="match status" value="1"/>
</dbReference>
<evidence type="ECO:0000256" key="2">
    <source>
        <dbReference type="ARBA" id="ARBA00022448"/>
    </source>
</evidence>
<evidence type="ECO:0000256" key="3">
    <source>
        <dbReference type="ARBA" id="ARBA00022741"/>
    </source>
</evidence>
<dbReference type="Gene3D" id="3.40.50.300">
    <property type="entry name" value="P-loop containing nucleotide triphosphate hydrolases"/>
    <property type="match status" value="1"/>
</dbReference>
<keyword evidence="4 6" id="KW-0067">ATP-binding</keyword>